<reference evidence="1" key="1">
    <citation type="submission" date="2020-07" db="EMBL/GenBank/DDBJ databases">
        <title>Carbapenem Resistant Aeromonas hydrophila Carrying blacphA7 Isolated from Two Solid Organ Transplant Patients.</title>
        <authorList>
            <person name="Hilt E."/>
            <person name="Fitzwater S.P."/>
            <person name="Ward K."/>
            <person name="De St Maurice A."/>
            <person name="Chandrasekaran S."/>
            <person name="Garner O.B."/>
            <person name="Yang S."/>
        </authorList>
    </citation>
    <scope>NUCLEOTIDE SEQUENCE</scope>
    <source>
        <strain evidence="1">B-1</strain>
    </source>
</reference>
<comment type="caution">
    <text evidence="1">The sequence shown here is derived from an EMBL/GenBank/DDBJ whole genome shotgun (WGS) entry which is preliminary data.</text>
</comment>
<name>A0A926FKA5_AERHY</name>
<organism evidence="1">
    <name type="scientific">Aeromonas hydrophila</name>
    <dbReference type="NCBI Taxonomy" id="644"/>
    <lineage>
        <taxon>Bacteria</taxon>
        <taxon>Pseudomonadati</taxon>
        <taxon>Pseudomonadota</taxon>
        <taxon>Gammaproteobacteria</taxon>
        <taxon>Aeromonadales</taxon>
        <taxon>Aeromonadaceae</taxon>
        <taxon>Aeromonas</taxon>
    </lineage>
</organism>
<gene>
    <name evidence="1" type="ORF">H2136_19680</name>
</gene>
<proteinExistence type="predicted"/>
<evidence type="ECO:0000313" key="1">
    <source>
        <dbReference type="EMBL" id="MBC8674254.1"/>
    </source>
</evidence>
<accession>A0A926FKA5</accession>
<dbReference type="AlphaFoldDB" id="A0A926FKA5"/>
<sequence length="95" mass="10486">MDADDIVLSTRNRNGTDVQVGTFKFMTTKPTSVIEVGLSEEQVKANMHVELKALVGSRITLQLEYVDSAYAGAQGQHKQFNGFRLFALPNNIKKG</sequence>
<protein>
    <submittedName>
        <fullName evidence="1">Uncharacterized protein</fullName>
    </submittedName>
</protein>
<dbReference type="EMBL" id="JACLAN010000013">
    <property type="protein sequence ID" value="MBC8674254.1"/>
    <property type="molecule type" value="Genomic_DNA"/>
</dbReference>